<keyword evidence="4" id="KW-0597">Phosphoprotein</keyword>
<dbReference type="Proteomes" id="UP000319731">
    <property type="component" value="Unassembled WGS sequence"/>
</dbReference>
<dbReference type="GeneID" id="42004721"/>
<feature type="compositionally biased region" description="Polar residues" evidence="8">
    <location>
        <begin position="516"/>
        <end position="526"/>
    </location>
</feature>
<evidence type="ECO:0000256" key="2">
    <source>
        <dbReference type="ARBA" id="ARBA00009423"/>
    </source>
</evidence>
<feature type="compositionally biased region" description="Basic and acidic residues" evidence="8">
    <location>
        <begin position="486"/>
        <end position="503"/>
    </location>
</feature>
<dbReference type="Pfam" id="PF05010">
    <property type="entry name" value="TACC_C"/>
    <property type="match status" value="1"/>
</dbReference>
<evidence type="ECO:0000256" key="3">
    <source>
        <dbReference type="ARBA" id="ARBA00022490"/>
    </source>
</evidence>
<evidence type="ECO:0000259" key="9">
    <source>
        <dbReference type="Pfam" id="PF05010"/>
    </source>
</evidence>
<sequence>MPASSSKERAKKMKRTIVKEEEEDVKKEEEDVEMVVDVKLDDKQEIKTEIKKEIKQEHTRRASLQDGIDFAFKRLNRVDLDPLGVTVQEICVPPRPATSPKRRMKLHPIFAFRTTLCTECINKGITNKEIINTETVRANLTKCTLAEKDTLITGLPSATGEELGRSGPELVYSKKKDEEDDVGDAGKVLFYYKPHLKVFIKAEQDAYATKKYDEWKRKWLPRKEAIETALTEIRASKVDFDEWCREHSQALNVVDRVAGSSSDVSNRMELAETEERTELDASSSDTLTTVDENTQPSFFGKLLAYAVSSATSSPVSGVRTIAEEAKDIETKILEHKLLSPSPPKATPSKITYSRPTGQTRNITPSSFLQSPIRWGGAQNIPLAGYCPNLVPGTPVPELALSAEPQTDSRMNVLAQYVLDDDIDLGSDLVSSQADDVTDPATPRAITTMLPLSTPLSYTPNSLALARSVLLPDSPVIYEEDDTGEDDNLHNLPRPEHKASKESWIHATTPPTFKLSEASQKRQSGAQPSRLLDLRHKAATSGGGGVAAAAAGAIAIGKNSVDDFMNEADVTLLDEAPPFNNSRAQSDLYLPEKDHHHNNILSQSTSVSSFATATATPTQATPEQSPGSVANSREDNVAEKSPVVALSREFDPLATPVNNSVEIPSDWMSMTSSKNSVVESSNSTTKPSKANVIPTGALLDILASPASALKYSEKDLERVRQEMRLEFDREFELAQEEIRELEAERAAGAEQHRKIQATLAEWEQTMRDMIAESQREKETSHRMIEKQRLIIEQLKIDNAKHVKDNDRVALQAKQASVLLESSQKDMEDMKEKVDLLQHDLDIAQQRYDQLRAHAEAKLESANVEIAKVRANHDKEISAYRARISKAELNVSTLEQQVKTKTAENIELSRICDELVGHIQAGTPSE</sequence>
<evidence type="ECO:0000256" key="8">
    <source>
        <dbReference type="SAM" id="MobiDB-lite"/>
    </source>
</evidence>
<organism evidence="10 11">
    <name type="scientific">Synchytrium microbalum</name>
    <dbReference type="NCBI Taxonomy" id="1806994"/>
    <lineage>
        <taxon>Eukaryota</taxon>
        <taxon>Fungi</taxon>
        <taxon>Fungi incertae sedis</taxon>
        <taxon>Chytridiomycota</taxon>
        <taxon>Chytridiomycota incertae sedis</taxon>
        <taxon>Chytridiomycetes</taxon>
        <taxon>Synchytriales</taxon>
        <taxon>Synchytriaceae</taxon>
        <taxon>Synchytrium</taxon>
    </lineage>
</organism>
<keyword evidence="11" id="KW-1185">Reference proteome</keyword>
<evidence type="ECO:0000256" key="7">
    <source>
        <dbReference type="SAM" id="Coils"/>
    </source>
</evidence>
<dbReference type="InterPro" id="IPR007707">
    <property type="entry name" value="TACC_C"/>
</dbReference>
<feature type="region of interest" description="Disordered" evidence="8">
    <location>
        <begin position="1"/>
        <end position="24"/>
    </location>
</feature>
<dbReference type="Gene3D" id="1.20.5.1700">
    <property type="match status" value="1"/>
</dbReference>
<reference evidence="10 11" key="1">
    <citation type="journal article" date="2019" name="Sci. Rep.">
        <title>Comparative genomics of chytrid fungi reveal insights into the obligate biotrophic and pathogenic lifestyle of Synchytrium endobioticum.</title>
        <authorList>
            <person name="van de Vossenberg B.T.L.H."/>
            <person name="Warris S."/>
            <person name="Nguyen H.D.T."/>
            <person name="van Gent-Pelzer M.P.E."/>
            <person name="Joly D.L."/>
            <person name="van de Geest H.C."/>
            <person name="Bonants P.J.M."/>
            <person name="Smith D.S."/>
            <person name="Levesque C.A."/>
            <person name="van der Lee T.A.J."/>
        </authorList>
    </citation>
    <scope>NUCLEOTIDE SEQUENCE [LARGE SCALE GENOMIC DNA]</scope>
    <source>
        <strain evidence="10 11">JEL517</strain>
    </source>
</reference>
<dbReference type="GO" id="GO:0007052">
    <property type="term" value="P:mitotic spindle organization"/>
    <property type="evidence" value="ECO:0007669"/>
    <property type="project" value="InterPro"/>
</dbReference>
<feature type="domain" description="Transforming acidic coiled-coil-containing protein C-terminal" evidence="9">
    <location>
        <begin position="710"/>
        <end position="914"/>
    </location>
</feature>
<dbReference type="EMBL" id="QEAO01000018">
    <property type="protein sequence ID" value="TPX33680.1"/>
    <property type="molecule type" value="Genomic_DNA"/>
</dbReference>
<keyword evidence="3" id="KW-0963">Cytoplasm</keyword>
<proteinExistence type="inferred from homology"/>
<comment type="caution">
    <text evidence="10">The sequence shown here is derived from an EMBL/GenBank/DDBJ whole genome shotgun (WGS) entry which is preliminary data.</text>
</comment>
<dbReference type="PANTHER" id="PTHR13924:SF10">
    <property type="entry name" value="TRANSFORMING ACIDIC COILED-COIL PROTEIN, ISOFORM K"/>
    <property type="match status" value="1"/>
</dbReference>
<name>A0A507BWE5_9FUNG</name>
<feature type="region of interest" description="Disordered" evidence="8">
    <location>
        <begin position="605"/>
        <end position="642"/>
    </location>
</feature>
<feature type="coiled-coil region" evidence="7">
    <location>
        <begin position="723"/>
        <end position="778"/>
    </location>
</feature>
<evidence type="ECO:0000256" key="6">
    <source>
        <dbReference type="ARBA" id="ARBA00023212"/>
    </source>
</evidence>
<evidence type="ECO:0000256" key="1">
    <source>
        <dbReference type="ARBA" id="ARBA00004245"/>
    </source>
</evidence>
<evidence type="ECO:0000256" key="4">
    <source>
        <dbReference type="ARBA" id="ARBA00022553"/>
    </source>
</evidence>
<feature type="compositionally biased region" description="Low complexity" evidence="8">
    <location>
        <begin position="605"/>
        <end position="625"/>
    </location>
</feature>
<dbReference type="GO" id="GO:0005737">
    <property type="term" value="C:cytoplasm"/>
    <property type="evidence" value="ECO:0007669"/>
    <property type="project" value="TreeGrafter"/>
</dbReference>
<comment type="similarity">
    <text evidence="2">Belongs to the TACC family.</text>
</comment>
<feature type="compositionally biased region" description="Polar residues" evidence="8">
    <location>
        <begin position="280"/>
        <end position="290"/>
    </location>
</feature>
<dbReference type="OrthoDB" id="10255048at2759"/>
<keyword evidence="6" id="KW-0206">Cytoskeleton</keyword>
<feature type="compositionally biased region" description="Polar residues" evidence="8">
    <location>
        <begin position="348"/>
        <end position="363"/>
    </location>
</feature>
<feature type="region of interest" description="Disordered" evidence="8">
    <location>
        <begin position="262"/>
        <end position="290"/>
    </location>
</feature>
<dbReference type="STRING" id="1806994.A0A507BWE5"/>
<comment type="subcellular location">
    <subcellularLocation>
        <location evidence="1">Cytoplasm</location>
        <location evidence="1">Cytoskeleton</location>
    </subcellularLocation>
</comment>
<accession>A0A507BWE5</accession>
<feature type="region of interest" description="Disordered" evidence="8">
    <location>
        <begin position="338"/>
        <end position="363"/>
    </location>
</feature>
<dbReference type="PANTHER" id="PTHR13924">
    <property type="entry name" value="TRANSFORMING ACIDIC COILED-COIL CONTAINING PROTEIN 1/2"/>
    <property type="match status" value="1"/>
</dbReference>
<dbReference type="GO" id="GO:0005856">
    <property type="term" value="C:cytoskeleton"/>
    <property type="evidence" value="ECO:0007669"/>
    <property type="project" value="UniProtKB-SubCell"/>
</dbReference>
<dbReference type="InterPro" id="IPR039915">
    <property type="entry name" value="TACC"/>
</dbReference>
<dbReference type="RefSeq" id="XP_031024597.1">
    <property type="nucleotide sequence ID" value="XM_031169424.1"/>
</dbReference>
<feature type="compositionally biased region" description="Basic and acidic residues" evidence="8">
    <location>
        <begin position="269"/>
        <end position="279"/>
    </location>
</feature>
<protein>
    <recommendedName>
        <fullName evidence="9">Transforming acidic coiled-coil-containing protein C-terminal domain-containing protein</fullName>
    </recommendedName>
</protein>
<evidence type="ECO:0000313" key="10">
    <source>
        <dbReference type="EMBL" id="TPX33680.1"/>
    </source>
</evidence>
<keyword evidence="5 7" id="KW-0175">Coiled coil</keyword>
<feature type="coiled-coil region" evidence="7">
    <location>
        <begin position="811"/>
        <end position="902"/>
    </location>
</feature>
<evidence type="ECO:0000256" key="5">
    <source>
        <dbReference type="ARBA" id="ARBA00023054"/>
    </source>
</evidence>
<evidence type="ECO:0000313" key="11">
    <source>
        <dbReference type="Proteomes" id="UP000319731"/>
    </source>
</evidence>
<feature type="region of interest" description="Disordered" evidence="8">
    <location>
        <begin position="476"/>
        <end position="529"/>
    </location>
</feature>
<gene>
    <name evidence="10" type="ORF">SmJEL517_g03496</name>
</gene>
<dbReference type="AlphaFoldDB" id="A0A507BWE5"/>